<evidence type="ECO:0000313" key="7">
    <source>
        <dbReference type="Proteomes" id="UP001515480"/>
    </source>
</evidence>
<name>A0AB34JHJ3_PRYPA</name>
<feature type="compositionally biased region" description="Basic residues" evidence="4">
    <location>
        <begin position="453"/>
        <end position="463"/>
    </location>
</feature>
<feature type="coiled-coil region" evidence="3">
    <location>
        <begin position="408"/>
        <end position="435"/>
    </location>
</feature>
<protein>
    <recommendedName>
        <fullName evidence="5">Glycosyl transferase CAP10 domain-containing protein</fullName>
    </recommendedName>
</protein>
<dbReference type="PANTHER" id="PTHR12203">
    <property type="entry name" value="KDEL LYS-ASP-GLU-LEU CONTAINING - RELATED"/>
    <property type="match status" value="1"/>
</dbReference>
<evidence type="ECO:0000256" key="4">
    <source>
        <dbReference type="SAM" id="MobiDB-lite"/>
    </source>
</evidence>
<dbReference type="SMART" id="SM00672">
    <property type="entry name" value="CAP10"/>
    <property type="match status" value="1"/>
</dbReference>
<evidence type="ECO:0000313" key="6">
    <source>
        <dbReference type="EMBL" id="KAL1520423.1"/>
    </source>
</evidence>
<proteinExistence type="inferred from homology"/>
<reference evidence="6 7" key="1">
    <citation type="journal article" date="2024" name="Science">
        <title>Giant polyketide synthase enzymes in the biosynthesis of giant marine polyether toxins.</title>
        <authorList>
            <person name="Fallon T.R."/>
            <person name="Shende V.V."/>
            <person name="Wierzbicki I.H."/>
            <person name="Pendleton A.L."/>
            <person name="Watervoot N.F."/>
            <person name="Auber R.P."/>
            <person name="Gonzalez D.J."/>
            <person name="Wisecaver J.H."/>
            <person name="Moore B.S."/>
        </authorList>
    </citation>
    <scope>NUCLEOTIDE SEQUENCE [LARGE SCALE GENOMIC DNA]</scope>
    <source>
        <strain evidence="6 7">12B1</strain>
    </source>
</reference>
<keyword evidence="3" id="KW-0175">Coiled coil</keyword>
<evidence type="ECO:0000256" key="2">
    <source>
        <dbReference type="ARBA" id="ARBA00022679"/>
    </source>
</evidence>
<evidence type="ECO:0000259" key="5">
    <source>
        <dbReference type="SMART" id="SM00672"/>
    </source>
</evidence>
<dbReference type="PANTHER" id="PTHR12203:SF35">
    <property type="entry name" value="PROTEIN O-GLUCOSYLTRANSFERASE 1"/>
    <property type="match status" value="1"/>
</dbReference>
<gene>
    <name evidence="6" type="ORF">AB1Y20_022007</name>
</gene>
<sequence length="463" mass="53176">MLAALGEDLRRWHGITNSVRIEDTEQAYYSLPRYARARYQIVGGQLYAARARCVHRRDETTAWALLQMLERFPSQPDVDVVLNCRDGPLLRRRRPSNRKQGTPPSAHLPLVLSYSTTARHQEIAFPDYTLWGLPGKLKPWSQLRLDLLHRASLQWEEKRPRMFGSGIVNAYHSSVGVRTREKLQKCRDPRLTLHYHRLYFERFYSTEEHCSYKYILLSPGSHALWLDHMKQKMLCGSAVFLLEPARADPAERQYDFLTRQLKPGVHYFSLPMTPAMLKLEAPADALCALVSDALDWAERHEAVVRKLTPCVRRALVRDAMSMEDIYRYMSAALAAASKLLAYHPRAAIRLSNSSLVPPSAARFRKWLRNDTDTYPITARIREEDWAAVVLYHNYSAMGISFANDARALAALTARLQEEQRALDAARRRNATLLRRRGGGARAWGRRAGDPVRRRTGRPHSQKP</sequence>
<feature type="domain" description="Glycosyl transferase CAP10" evidence="5">
    <location>
        <begin position="74"/>
        <end position="343"/>
    </location>
</feature>
<dbReference type="GO" id="GO:0016740">
    <property type="term" value="F:transferase activity"/>
    <property type="evidence" value="ECO:0007669"/>
    <property type="project" value="UniProtKB-KW"/>
</dbReference>
<organism evidence="6 7">
    <name type="scientific">Prymnesium parvum</name>
    <name type="common">Toxic golden alga</name>
    <dbReference type="NCBI Taxonomy" id="97485"/>
    <lineage>
        <taxon>Eukaryota</taxon>
        <taxon>Haptista</taxon>
        <taxon>Haptophyta</taxon>
        <taxon>Prymnesiophyceae</taxon>
        <taxon>Prymnesiales</taxon>
        <taxon>Prymnesiaceae</taxon>
        <taxon>Prymnesium</taxon>
    </lineage>
</organism>
<dbReference type="Proteomes" id="UP001515480">
    <property type="component" value="Unassembled WGS sequence"/>
</dbReference>
<dbReference type="InterPro" id="IPR006598">
    <property type="entry name" value="CAP10"/>
</dbReference>
<accession>A0AB34JHJ3</accession>
<dbReference type="InterPro" id="IPR051091">
    <property type="entry name" value="O-Glucosyltr/Glycosyltrsf_90"/>
</dbReference>
<evidence type="ECO:0000256" key="1">
    <source>
        <dbReference type="ARBA" id="ARBA00010118"/>
    </source>
</evidence>
<dbReference type="AlphaFoldDB" id="A0AB34JHJ3"/>
<keyword evidence="7" id="KW-1185">Reference proteome</keyword>
<comment type="similarity">
    <text evidence="1">Belongs to the glycosyltransferase 90 family.</text>
</comment>
<dbReference type="Pfam" id="PF05686">
    <property type="entry name" value="Glyco_transf_90"/>
    <property type="match status" value="1"/>
</dbReference>
<feature type="region of interest" description="Disordered" evidence="4">
    <location>
        <begin position="436"/>
        <end position="463"/>
    </location>
</feature>
<evidence type="ECO:0000256" key="3">
    <source>
        <dbReference type="SAM" id="Coils"/>
    </source>
</evidence>
<comment type="caution">
    <text evidence="6">The sequence shown here is derived from an EMBL/GenBank/DDBJ whole genome shotgun (WGS) entry which is preliminary data.</text>
</comment>
<keyword evidence="2" id="KW-0808">Transferase</keyword>
<dbReference type="EMBL" id="JBGBPQ010000008">
    <property type="protein sequence ID" value="KAL1520423.1"/>
    <property type="molecule type" value="Genomic_DNA"/>
</dbReference>